<gene>
    <name evidence="4" type="ORF">C9F07_18145</name>
</gene>
<dbReference type="Gene3D" id="3.40.630.30">
    <property type="match status" value="1"/>
</dbReference>
<keyword evidence="2" id="KW-0012">Acyltransferase</keyword>
<feature type="non-terminal residue" evidence="4">
    <location>
        <position position="1"/>
    </location>
</feature>
<comment type="caution">
    <text evidence="4">The sequence shown here is derived from an EMBL/GenBank/DDBJ whole genome shotgun (WGS) entry which is preliminary data.</text>
</comment>
<dbReference type="InterPro" id="IPR050832">
    <property type="entry name" value="Bact_Acetyltransf"/>
</dbReference>
<dbReference type="Pfam" id="PF00583">
    <property type="entry name" value="Acetyltransf_1"/>
    <property type="match status" value="1"/>
</dbReference>
<dbReference type="AlphaFoldDB" id="A0A4Z0LGQ7"/>
<evidence type="ECO:0000259" key="3">
    <source>
        <dbReference type="Pfam" id="PF00583"/>
    </source>
</evidence>
<proteinExistence type="predicted"/>
<dbReference type="GO" id="GO:0016747">
    <property type="term" value="F:acyltransferase activity, transferring groups other than amino-acyl groups"/>
    <property type="evidence" value="ECO:0007669"/>
    <property type="project" value="InterPro"/>
</dbReference>
<evidence type="ECO:0000256" key="2">
    <source>
        <dbReference type="ARBA" id="ARBA00023315"/>
    </source>
</evidence>
<organism evidence="4 5">
    <name type="scientific">Salmonella enterica subsp. enterica serovar Poona</name>
    <dbReference type="NCBI Taxonomy" id="436295"/>
    <lineage>
        <taxon>Bacteria</taxon>
        <taxon>Pseudomonadati</taxon>
        <taxon>Pseudomonadota</taxon>
        <taxon>Gammaproteobacteria</taxon>
        <taxon>Enterobacterales</taxon>
        <taxon>Enterobacteriaceae</taxon>
        <taxon>Salmonella</taxon>
    </lineage>
</organism>
<evidence type="ECO:0000313" key="4">
    <source>
        <dbReference type="EMBL" id="TGD62240.1"/>
    </source>
</evidence>
<keyword evidence="5" id="KW-1185">Reference proteome</keyword>
<dbReference type="EMBL" id="PYKI01001880">
    <property type="protein sequence ID" value="TGD62240.1"/>
    <property type="molecule type" value="Genomic_DNA"/>
</dbReference>
<dbReference type="SUPFAM" id="SSF55729">
    <property type="entry name" value="Acyl-CoA N-acyltransferases (Nat)"/>
    <property type="match status" value="1"/>
</dbReference>
<keyword evidence="1" id="KW-0808">Transferase</keyword>
<dbReference type="PANTHER" id="PTHR43877">
    <property type="entry name" value="AMINOALKYLPHOSPHONATE N-ACETYLTRANSFERASE-RELATED-RELATED"/>
    <property type="match status" value="1"/>
</dbReference>
<reference evidence="4 5" key="1">
    <citation type="submission" date="2018-03" db="EMBL/GenBank/DDBJ databases">
        <title>Non-Typhoidal Salmonella genome sequencing and assembly.</title>
        <authorList>
            <person name="Matchawe C."/>
        </authorList>
    </citation>
    <scope>NUCLEOTIDE SEQUENCE [LARGE SCALE GENOMIC DNA]</scope>
    <source>
        <strain evidence="4 5">22sa</strain>
    </source>
</reference>
<name>A0A4Z0LGQ7_SALET</name>
<sequence length="96" mass="10308">PRASLDLRAAASEGVKRQGAIRGYVSLRELNDTDARIGLLAGRGAGAELMQAAICWAQSRGKATLRVATQLGNTAALKRYIQSGANIESTAYWLYR</sequence>
<protein>
    <recommendedName>
        <fullName evidence="3">N-acetyltransferase domain-containing protein</fullName>
    </recommendedName>
</protein>
<feature type="domain" description="N-acetyltransferase" evidence="3">
    <location>
        <begin position="15"/>
        <end position="80"/>
    </location>
</feature>
<evidence type="ECO:0000313" key="5">
    <source>
        <dbReference type="Proteomes" id="UP000298196"/>
    </source>
</evidence>
<dbReference type="InterPro" id="IPR000182">
    <property type="entry name" value="GNAT_dom"/>
</dbReference>
<dbReference type="PANTHER" id="PTHR43877:SF2">
    <property type="entry name" value="AMINOALKYLPHOSPHONATE N-ACETYLTRANSFERASE-RELATED"/>
    <property type="match status" value="1"/>
</dbReference>
<evidence type="ECO:0000256" key="1">
    <source>
        <dbReference type="ARBA" id="ARBA00022679"/>
    </source>
</evidence>
<accession>A0A4Z0LGQ7</accession>
<dbReference type="Proteomes" id="UP000298196">
    <property type="component" value="Unassembled WGS sequence"/>
</dbReference>
<dbReference type="InterPro" id="IPR016181">
    <property type="entry name" value="Acyl_CoA_acyltransferase"/>
</dbReference>